<feature type="transmembrane region" description="Helical" evidence="1">
    <location>
        <begin position="232"/>
        <end position="250"/>
    </location>
</feature>
<dbReference type="EMBL" id="BMTL01000011">
    <property type="protein sequence ID" value="GGR89447.1"/>
    <property type="molecule type" value="Genomic_DNA"/>
</dbReference>
<feature type="transmembrane region" description="Helical" evidence="1">
    <location>
        <begin position="256"/>
        <end position="273"/>
    </location>
</feature>
<dbReference type="Proteomes" id="UP000606194">
    <property type="component" value="Unassembled WGS sequence"/>
</dbReference>
<reference evidence="2" key="2">
    <citation type="submission" date="2020-09" db="EMBL/GenBank/DDBJ databases">
        <authorList>
            <person name="Sun Q."/>
            <person name="Ohkuma M."/>
        </authorList>
    </citation>
    <scope>NUCLEOTIDE SEQUENCE</scope>
    <source>
        <strain evidence="2">JCM 4386</strain>
    </source>
</reference>
<evidence type="ECO:0000313" key="2">
    <source>
        <dbReference type="EMBL" id="GGR89447.1"/>
    </source>
</evidence>
<feature type="transmembrane region" description="Helical" evidence="1">
    <location>
        <begin position="198"/>
        <end position="220"/>
    </location>
</feature>
<sequence length="285" mass="30552">MTGRGLRDSHPVVVLRRLRAGVLGVLAVTTLLCLVAADRAEAQIAASERTQEAVDDIRQAHEQATRARAALEAVSRIDDPVSISLTGVGADFANAAARISSHLTSATEGNGAGKRGLSHIQFVQGQLATSVQLADAAVLDGAPAVGKVGEALHAAREHQGRQDVPFTGGLEQSLLDLQRVESDAKRVQLESDWRDRRLLWPLFMAPSAVMLLLVCATCRIVARRFRRYPSPALVLALLATASVCVLMCVLRPLDVAITLPVLAAAGALTYLAYRPRLAEYRFPRS</sequence>
<dbReference type="AlphaFoldDB" id="A0A918FVJ2"/>
<name>A0A918FVJ2_9ACTN</name>
<reference evidence="2" key="1">
    <citation type="journal article" date="2014" name="Int. J. Syst. Evol. Microbiol.">
        <title>Complete genome sequence of Corynebacterium casei LMG S-19264T (=DSM 44701T), isolated from a smear-ripened cheese.</title>
        <authorList>
            <consortium name="US DOE Joint Genome Institute (JGI-PGF)"/>
            <person name="Walter F."/>
            <person name="Albersmeier A."/>
            <person name="Kalinowski J."/>
            <person name="Ruckert C."/>
        </authorList>
    </citation>
    <scope>NUCLEOTIDE SEQUENCE</scope>
    <source>
        <strain evidence="2">JCM 4386</strain>
    </source>
</reference>
<keyword evidence="1" id="KW-0472">Membrane</keyword>
<comment type="caution">
    <text evidence="2">The sequence shown here is derived from an EMBL/GenBank/DDBJ whole genome shotgun (WGS) entry which is preliminary data.</text>
</comment>
<accession>A0A918FVJ2</accession>
<evidence type="ECO:0000256" key="1">
    <source>
        <dbReference type="SAM" id="Phobius"/>
    </source>
</evidence>
<keyword evidence="3" id="KW-1185">Reference proteome</keyword>
<gene>
    <name evidence="2" type="ORF">GCM10010269_30690</name>
</gene>
<keyword evidence="1" id="KW-0812">Transmembrane</keyword>
<keyword evidence="1" id="KW-1133">Transmembrane helix</keyword>
<organism evidence="2 3">
    <name type="scientific">Streptomyces humidus</name>
    <dbReference type="NCBI Taxonomy" id="52259"/>
    <lineage>
        <taxon>Bacteria</taxon>
        <taxon>Bacillati</taxon>
        <taxon>Actinomycetota</taxon>
        <taxon>Actinomycetes</taxon>
        <taxon>Kitasatosporales</taxon>
        <taxon>Streptomycetaceae</taxon>
        <taxon>Streptomyces</taxon>
    </lineage>
</organism>
<dbReference type="RefSeq" id="WP_190149806.1">
    <property type="nucleotide sequence ID" value="NZ_BMTL01000011.1"/>
</dbReference>
<protein>
    <submittedName>
        <fullName evidence="2">Uncharacterized protein</fullName>
    </submittedName>
</protein>
<evidence type="ECO:0000313" key="3">
    <source>
        <dbReference type="Proteomes" id="UP000606194"/>
    </source>
</evidence>
<proteinExistence type="predicted"/>